<keyword evidence="2" id="KW-1185">Reference proteome</keyword>
<protein>
    <submittedName>
        <fullName evidence="1">Uncharacterized protein</fullName>
    </submittedName>
</protein>
<dbReference type="Proteomes" id="UP000253551">
    <property type="component" value="Unassembled WGS sequence"/>
</dbReference>
<proteinExistence type="predicted"/>
<name>A0A367IJC6_RHIST</name>
<comment type="caution">
    <text evidence="1">The sequence shown here is derived from an EMBL/GenBank/DDBJ whole genome shotgun (WGS) entry which is preliminary data.</text>
</comment>
<sequence length="62" mass="6793">DPEKSAVYIYLTKAIETNDAITSNLAINSSLENYTFARSGQNQRAAASSYLVLIILETIILV</sequence>
<accession>A0A367IJC6</accession>
<reference evidence="1 2" key="1">
    <citation type="journal article" date="2018" name="G3 (Bethesda)">
        <title>Phylogenetic and Phylogenomic Definition of Rhizopus Species.</title>
        <authorList>
            <person name="Gryganskyi A.P."/>
            <person name="Golan J."/>
            <person name="Dolatabadi S."/>
            <person name="Mondo S."/>
            <person name="Robb S."/>
            <person name="Idnurm A."/>
            <person name="Muszewska A."/>
            <person name="Steczkiewicz K."/>
            <person name="Masonjones S."/>
            <person name="Liao H.L."/>
            <person name="Gajdeczka M.T."/>
            <person name="Anike F."/>
            <person name="Vuek A."/>
            <person name="Anishchenko I.M."/>
            <person name="Voigt K."/>
            <person name="de Hoog G.S."/>
            <person name="Smith M.E."/>
            <person name="Heitman J."/>
            <person name="Vilgalys R."/>
            <person name="Stajich J.E."/>
        </authorList>
    </citation>
    <scope>NUCLEOTIDE SEQUENCE [LARGE SCALE GENOMIC DNA]</scope>
    <source>
        <strain evidence="1 2">LSU 92-RS-03</strain>
    </source>
</reference>
<gene>
    <name evidence="1" type="ORF">CU098_004987</name>
</gene>
<organism evidence="1 2">
    <name type="scientific">Rhizopus stolonifer</name>
    <name type="common">Rhizopus nigricans</name>
    <dbReference type="NCBI Taxonomy" id="4846"/>
    <lineage>
        <taxon>Eukaryota</taxon>
        <taxon>Fungi</taxon>
        <taxon>Fungi incertae sedis</taxon>
        <taxon>Mucoromycota</taxon>
        <taxon>Mucoromycotina</taxon>
        <taxon>Mucoromycetes</taxon>
        <taxon>Mucorales</taxon>
        <taxon>Mucorineae</taxon>
        <taxon>Rhizopodaceae</taxon>
        <taxon>Rhizopus</taxon>
    </lineage>
</organism>
<evidence type="ECO:0000313" key="2">
    <source>
        <dbReference type="Proteomes" id="UP000253551"/>
    </source>
</evidence>
<evidence type="ECO:0000313" key="1">
    <source>
        <dbReference type="EMBL" id="RCH77621.1"/>
    </source>
</evidence>
<dbReference type="AlphaFoldDB" id="A0A367IJC6"/>
<dbReference type="EMBL" id="PJQM01007885">
    <property type="protein sequence ID" value="RCH77621.1"/>
    <property type="molecule type" value="Genomic_DNA"/>
</dbReference>
<feature type="non-terminal residue" evidence="1">
    <location>
        <position position="1"/>
    </location>
</feature>